<evidence type="ECO:0000313" key="4">
    <source>
        <dbReference type="Proteomes" id="UP000014760"/>
    </source>
</evidence>
<dbReference type="HOGENOM" id="CLU_1103664_0_0_1"/>
<reference evidence="2 4" key="2">
    <citation type="journal article" date="2013" name="Nature">
        <title>Insights into bilaterian evolution from three spiralian genomes.</title>
        <authorList>
            <person name="Simakov O."/>
            <person name="Marletaz F."/>
            <person name="Cho S.J."/>
            <person name="Edsinger-Gonzales E."/>
            <person name="Havlak P."/>
            <person name="Hellsten U."/>
            <person name="Kuo D.H."/>
            <person name="Larsson T."/>
            <person name="Lv J."/>
            <person name="Arendt D."/>
            <person name="Savage R."/>
            <person name="Osoegawa K."/>
            <person name="de Jong P."/>
            <person name="Grimwood J."/>
            <person name="Chapman J.A."/>
            <person name="Shapiro H."/>
            <person name="Aerts A."/>
            <person name="Otillar R.P."/>
            <person name="Terry A.Y."/>
            <person name="Boore J.L."/>
            <person name="Grigoriev I.V."/>
            <person name="Lindberg D.R."/>
            <person name="Seaver E.C."/>
            <person name="Weisblat D.A."/>
            <person name="Putnam N.H."/>
            <person name="Rokhsar D.S."/>
        </authorList>
    </citation>
    <scope>NUCLEOTIDE SEQUENCE</scope>
    <source>
        <strain evidence="2 4">I ESC-2004</strain>
    </source>
</reference>
<dbReference type="AlphaFoldDB" id="R7VL92"/>
<sequence>MVTEAVLAACDQNHLSKPKSLECRDTSAMVPCSGEQISNIRNTSVYIALYVATLFVNKYVLSVLNFTYPTIFQGWQSLVGAILLRMLIGTGKINVEIAQISSLHPKFQFLQLLSELERVYLNYIYSFAVLLPCTYFLGDAIQAQHFQFWYYYKFYISCVLSGVFGVLLIISQNYIQHTSPSPQKTSLSDINALAKIVAAGISILVFAFTPTALNIPWIFVNLCTGMLLKQSEFELPNDPSLTSEERMEESNV</sequence>
<evidence type="ECO:0000313" key="2">
    <source>
        <dbReference type="EMBL" id="ELU17420.1"/>
    </source>
</evidence>
<dbReference type="EMBL" id="AMQN01004065">
    <property type="status" value="NOT_ANNOTATED_CDS"/>
    <property type="molecule type" value="Genomic_DNA"/>
</dbReference>
<keyword evidence="1" id="KW-0812">Transmembrane</keyword>
<proteinExistence type="predicted"/>
<dbReference type="STRING" id="283909.R7VL92"/>
<dbReference type="OrthoDB" id="417037at2759"/>
<evidence type="ECO:0008006" key="5">
    <source>
        <dbReference type="Google" id="ProtNLM"/>
    </source>
</evidence>
<accession>R7VL92</accession>
<organism evidence="2">
    <name type="scientific">Capitella teleta</name>
    <name type="common">Polychaete worm</name>
    <dbReference type="NCBI Taxonomy" id="283909"/>
    <lineage>
        <taxon>Eukaryota</taxon>
        <taxon>Metazoa</taxon>
        <taxon>Spiralia</taxon>
        <taxon>Lophotrochozoa</taxon>
        <taxon>Annelida</taxon>
        <taxon>Polychaeta</taxon>
        <taxon>Sedentaria</taxon>
        <taxon>Scolecida</taxon>
        <taxon>Capitellidae</taxon>
        <taxon>Capitella</taxon>
    </lineage>
</organism>
<feature type="transmembrane region" description="Helical" evidence="1">
    <location>
        <begin position="119"/>
        <end position="138"/>
    </location>
</feature>
<dbReference type="EMBL" id="KB292507">
    <property type="protein sequence ID" value="ELU17420.1"/>
    <property type="molecule type" value="Genomic_DNA"/>
</dbReference>
<evidence type="ECO:0000313" key="3">
    <source>
        <dbReference type="EnsemblMetazoa" id="CapteP207087"/>
    </source>
</evidence>
<reference evidence="4" key="1">
    <citation type="submission" date="2012-12" db="EMBL/GenBank/DDBJ databases">
        <authorList>
            <person name="Hellsten U."/>
            <person name="Grimwood J."/>
            <person name="Chapman J.A."/>
            <person name="Shapiro H."/>
            <person name="Aerts A."/>
            <person name="Otillar R.P."/>
            <person name="Terry A.Y."/>
            <person name="Boore J.L."/>
            <person name="Simakov O."/>
            <person name="Marletaz F."/>
            <person name="Cho S.-J."/>
            <person name="Edsinger-Gonzales E."/>
            <person name="Havlak P."/>
            <person name="Kuo D.-H."/>
            <person name="Larsson T."/>
            <person name="Lv J."/>
            <person name="Arendt D."/>
            <person name="Savage R."/>
            <person name="Osoegawa K."/>
            <person name="de Jong P."/>
            <person name="Lindberg D.R."/>
            <person name="Seaver E.C."/>
            <person name="Weisblat D.A."/>
            <person name="Putnam N.H."/>
            <person name="Grigoriev I.V."/>
            <person name="Rokhsar D.S."/>
        </authorList>
    </citation>
    <scope>NUCLEOTIDE SEQUENCE</scope>
    <source>
        <strain evidence="4">I ESC-2004</strain>
    </source>
</reference>
<feature type="transmembrane region" description="Helical" evidence="1">
    <location>
        <begin position="192"/>
        <end position="219"/>
    </location>
</feature>
<keyword evidence="1" id="KW-1133">Transmembrane helix</keyword>
<keyword evidence="4" id="KW-1185">Reference proteome</keyword>
<feature type="transmembrane region" description="Helical" evidence="1">
    <location>
        <begin position="150"/>
        <end position="171"/>
    </location>
</feature>
<name>R7VL92_CAPTE</name>
<reference evidence="3" key="3">
    <citation type="submission" date="2015-06" db="UniProtKB">
        <authorList>
            <consortium name="EnsemblMetazoa"/>
        </authorList>
    </citation>
    <scope>IDENTIFICATION</scope>
</reference>
<dbReference type="Proteomes" id="UP000014760">
    <property type="component" value="Unassembled WGS sequence"/>
</dbReference>
<gene>
    <name evidence="2" type="ORF">CAPTEDRAFT_207087</name>
</gene>
<dbReference type="EnsemblMetazoa" id="CapteT207087">
    <property type="protein sequence ID" value="CapteP207087"/>
    <property type="gene ID" value="CapteG207087"/>
</dbReference>
<keyword evidence="1" id="KW-0472">Membrane</keyword>
<evidence type="ECO:0000256" key="1">
    <source>
        <dbReference type="SAM" id="Phobius"/>
    </source>
</evidence>
<protein>
    <recommendedName>
        <fullName evidence="5">Sugar phosphate transporter domain-containing protein</fullName>
    </recommendedName>
</protein>
<feature type="transmembrane region" description="Helical" evidence="1">
    <location>
        <begin position="45"/>
        <end position="66"/>
    </location>
</feature>